<dbReference type="InterPro" id="IPR022398">
    <property type="entry name" value="Peptidase_S8_His-AS"/>
</dbReference>
<dbReference type="InterPro" id="IPR023828">
    <property type="entry name" value="Peptidase_S8_Ser-AS"/>
</dbReference>
<dbReference type="InterPro" id="IPR036852">
    <property type="entry name" value="Peptidase_S8/S53_dom_sf"/>
</dbReference>
<dbReference type="PROSITE" id="PS51208">
    <property type="entry name" value="AUTOTRANSPORTER"/>
    <property type="match status" value="1"/>
</dbReference>
<dbReference type="PATRIC" id="fig|391937.3.peg.3286"/>
<dbReference type="GO" id="GO:0005886">
    <property type="term" value="C:plasma membrane"/>
    <property type="evidence" value="ECO:0007669"/>
    <property type="project" value="TreeGrafter"/>
</dbReference>
<dbReference type="InterPro" id="IPR034061">
    <property type="entry name" value="Peptidases_S8_Autotransporter"/>
</dbReference>
<dbReference type="Pfam" id="PF00082">
    <property type="entry name" value="Peptidase_S8"/>
    <property type="match status" value="1"/>
</dbReference>
<keyword evidence="4 6" id="KW-0720">Serine protease</keyword>
<dbReference type="GO" id="GO:0016485">
    <property type="term" value="P:protein processing"/>
    <property type="evidence" value="ECO:0007669"/>
    <property type="project" value="TreeGrafter"/>
</dbReference>
<dbReference type="OrthoDB" id="9804931at2"/>
<keyword evidence="9" id="KW-1185">Reference proteome</keyword>
<dbReference type="STRING" id="391937.NA2_16003"/>
<organism evidence="8 9">
    <name type="scientific">Nitratireductor pacificus pht-3B</name>
    <dbReference type="NCBI Taxonomy" id="391937"/>
    <lineage>
        <taxon>Bacteria</taxon>
        <taxon>Pseudomonadati</taxon>
        <taxon>Pseudomonadota</taxon>
        <taxon>Alphaproteobacteria</taxon>
        <taxon>Hyphomicrobiales</taxon>
        <taxon>Phyllobacteriaceae</taxon>
        <taxon>Nitratireductor</taxon>
    </lineage>
</organism>
<dbReference type="PROSITE" id="PS51892">
    <property type="entry name" value="SUBTILASE"/>
    <property type="match status" value="1"/>
</dbReference>
<dbReference type="AlphaFoldDB" id="K2LJ67"/>
<dbReference type="PANTHER" id="PTHR42884:SF14">
    <property type="entry name" value="NEUROENDOCRINE CONVERTASE 1"/>
    <property type="match status" value="1"/>
</dbReference>
<dbReference type="Proteomes" id="UP000006786">
    <property type="component" value="Unassembled WGS sequence"/>
</dbReference>
<dbReference type="SUPFAM" id="SSF103515">
    <property type="entry name" value="Autotransporter"/>
    <property type="match status" value="1"/>
</dbReference>
<evidence type="ECO:0000256" key="6">
    <source>
        <dbReference type="PROSITE-ProRule" id="PRU01240"/>
    </source>
</evidence>
<reference evidence="8 9" key="1">
    <citation type="journal article" date="2012" name="J. Bacteriol.">
        <title>Genome Sequence of Nitratireductor pacificus Type Strain pht-3B.</title>
        <authorList>
            <person name="Lai Q."/>
            <person name="Li G."/>
            <person name="Shao Z."/>
        </authorList>
    </citation>
    <scope>NUCLEOTIDE SEQUENCE [LARGE SCALE GENOMIC DNA]</scope>
    <source>
        <strain evidence="9">pht-3B</strain>
    </source>
</reference>
<dbReference type="eggNOG" id="COG4625">
    <property type="taxonomic scope" value="Bacteria"/>
</dbReference>
<protein>
    <submittedName>
        <fullName evidence="8">Outer membrane autotransporter</fullName>
    </submittedName>
</protein>
<keyword evidence="3 6" id="KW-0378">Hydrolase</keyword>
<dbReference type="SMART" id="SM00869">
    <property type="entry name" value="Autotransporter"/>
    <property type="match status" value="1"/>
</dbReference>
<dbReference type="RefSeq" id="WP_008598084.1">
    <property type="nucleotide sequence ID" value="NZ_AMRM01000019.1"/>
</dbReference>
<dbReference type="PANTHER" id="PTHR42884">
    <property type="entry name" value="PROPROTEIN CONVERTASE SUBTILISIN/KEXIN-RELATED"/>
    <property type="match status" value="1"/>
</dbReference>
<dbReference type="InterPro" id="IPR005546">
    <property type="entry name" value="Autotransporte_beta"/>
</dbReference>
<evidence type="ECO:0000256" key="1">
    <source>
        <dbReference type="ARBA" id="ARBA00022670"/>
    </source>
</evidence>
<dbReference type="SUPFAM" id="SSF52743">
    <property type="entry name" value="Subtilisin-like"/>
    <property type="match status" value="1"/>
</dbReference>
<dbReference type="InterPro" id="IPR000209">
    <property type="entry name" value="Peptidase_S8/S53_dom"/>
</dbReference>
<dbReference type="PROSITE" id="PS00138">
    <property type="entry name" value="SUBTILASE_SER"/>
    <property type="match status" value="1"/>
</dbReference>
<feature type="active site" description="Charge relay system" evidence="5 6">
    <location>
        <position position="368"/>
    </location>
</feature>
<accession>K2LJ67</accession>
<dbReference type="InterPro" id="IPR006315">
    <property type="entry name" value="OM_autotransptr_brl_dom"/>
</dbReference>
<dbReference type="PRINTS" id="PR00723">
    <property type="entry name" value="SUBTILISIN"/>
</dbReference>
<dbReference type="PROSITE" id="PS00137">
    <property type="entry name" value="SUBTILASE_HIS"/>
    <property type="match status" value="1"/>
</dbReference>
<dbReference type="InterPro" id="IPR015500">
    <property type="entry name" value="Peptidase_S8_subtilisin-rel"/>
</dbReference>
<name>K2LJ67_9HYPH</name>
<dbReference type="EMBL" id="AMRM01000019">
    <property type="protein sequence ID" value="EKF17769.1"/>
    <property type="molecule type" value="Genomic_DNA"/>
</dbReference>
<evidence type="ECO:0000256" key="4">
    <source>
        <dbReference type="ARBA" id="ARBA00022825"/>
    </source>
</evidence>
<feature type="active site" description="Charge relay system" evidence="5 6">
    <location>
        <position position="95"/>
    </location>
</feature>
<dbReference type="NCBIfam" id="TIGR01414">
    <property type="entry name" value="autotrans_barl"/>
    <property type="match status" value="1"/>
</dbReference>
<evidence type="ECO:0000256" key="2">
    <source>
        <dbReference type="ARBA" id="ARBA00022729"/>
    </source>
</evidence>
<evidence type="ECO:0000259" key="7">
    <source>
        <dbReference type="PROSITE" id="PS51208"/>
    </source>
</evidence>
<dbReference type="Pfam" id="PF03797">
    <property type="entry name" value="Autotransporter"/>
    <property type="match status" value="1"/>
</dbReference>
<dbReference type="GO" id="GO:0004252">
    <property type="term" value="F:serine-type endopeptidase activity"/>
    <property type="evidence" value="ECO:0007669"/>
    <property type="project" value="UniProtKB-UniRule"/>
</dbReference>
<keyword evidence="2" id="KW-0732">Signal</keyword>
<sequence length="998" mass="104619">MHTSIRLRLAAGVFALCVSWDIPAPLADPLQPLPSDFVAGVLDLFGMGDVPGPSDNPLDFLTDEYHSSWFLEHIDAAEAYARGYTGKDIVVGVLDTGLDVTHPEFQGRVSPFSYSFADFSRDVSDRNHHGTHVAGIIGAARNGRGMMGVAYDATIMALKNDKELTTMNALLSYAGMHGVDVVNVSASIGFNAPKPYGSNNVILDTAVVPLQLAPLAYAAMEQAADKDIVMVFSAGNDYQDQPLLAAHPSGHGLLPLVTPENTRKNIYAFLDVDATKDIANPNTYVYVSRADPRVARLDWSDLEGSLISVVATDRNGDLASYSNGCGLAWRWCLAAPGGDAPTSQQTAEDAAILSTEPGGGYKVRRGTSQAAPVVAGGIAVLRQAFPYMTARQVIELALTTTQKSGRQRDFGRGKFDLGRAIQGPQTFGAKGFPMDFDVDTRGYDSLWEGDIGGPGGLVKRGAGNLTLTGNSYYKGDTRVFGGTVSIDGTITSPVAVSHGATLRGTGAVFGTVTLAGTLDPGPSTGNAVGEFFVTKTLLALPNASFVIDVAGGEHDKINVLQNAVILGGVLHVRIQEGTVPAKAPMTIITANSSYGKFDRIETSGLPDSLEPVVTYGKGLVLAFKSKDDGSPGTVEGGDKPAVLQDMVEGGSDGVVQQSSSTASQSVHSAGGEIHADVTSGMIEEGRHLRSATMMRLNAAFDGVGDPETAFMAYGPGGIEPVAASSEKLVFWGDAFGAMGRSTGGADDGVLKHATAGFAMGADAPVSDQWRFGVLAGFSRSTYRDKVRGSRAESWNYHAGAYAGARWGALLLRGGLVASLHDVVTHRRAAPGTGFTAGATARYAGRGLQGFGELGYRFDAQNVSVEPFAGLAHSRLWTDDYREAGDAALSGRASRFETTFASLGVKAAIETVVVDRPARFSAMAGWRSAFGEARPGVPDPAGGPAFSVPGARVTDNALLLGLGADLDFGERASLRLTYNGVVAARMREHSLSARLGVQF</sequence>
<dbReference type="eggNOG" id="COG1404">
    <property type="taxonomic scope" value="Bacteria"/>
</dbReference>
<keyword evidence="1 6" id="KW-0645">Protease</keyword>
<evidence type="ECO:0000256" key="3">
    <source>
        <dbReference type="ARBA" id="ARBA00022801"/>
    </source>
</evidence>
<dbReference type="Pfam" id="PF12951">
    <property type="entry name" value="PATR"/>
    <property type="match status" value="1"/>
</dbReference>
<proteinExistence type="inferred from homology"/>
<evidence type="ECO:0000313" key="8">
    <source>
        <dbReference type="EMBL" id="EKF17769.1"/>
    </source>
</evidence>
<dbReference type="GO" id="GO:0019867">
    <property type="term" value="C:outer membrane"/>
    <property type="evidence" value="ECO:0007669"/>
    <property type="project" value="InterPro"/>
</dbReference>
<comment type="similarity">
    <text evidence="6">Belongs to the peptidase S8 family.</text>
</comment>
<feature type="domain" description="Autotransporter" evidence="7">
    <location>
        <begin position="723"/>
        <end position="998"/>
    </location>
</feature>
<feature type="active site" description="Charge relay system" evidence="5 6">
    <location>
        <position position="129"/>
    </location>
</feature>
<dbReference type="InterPro" id="IPR036709">
    <property type="entry name" value="Autotransporte_beta_dom_sf"/>
</dbReference>
<dbReference type="CDD" id="cd04848">
    <property type="entry name" value="Peptidases_S8_Autotransporter_serine_protease_like"/>
    <property type="match status" value="1"/>
</dbReference>
<dbReference type="InterPro" id="IPR023827">
    <property type="entry name" value="Peptidase_S8_Asp-AS"/>
</dbReference>
<comment type="caution">
    <text evidence="8">The sequence shown here is derived from an EMBL/GenBank/DDBJ whole genome shotgun (WGS) entry which is preliminary data.</text>
</comment>
<dbReference type="InterPro" id="IPR013425">
    <property type="entry name" value="Autotrns_rpt"/>
</dbReference>
<dbReference type="Gene3D" id="3.40.50.200">
    <property type="entry name" value="Peptidase S8/S53 domain"/>
    <property type="match status" value="1"/>
</dbReference>
<dbReference type="Gene3D" id="2.40.128.130">
    <property type="entry name" value="Autotransporter beta-domain"/>
    <property type="match status" value="1"/>
</dbReference>
<gene>
    <name evidence="8" type="ORF">NA2_16003</name>
</gene>
<evidence type="ECO:0000313" key="9">
    <source>
        <dbReference type="Proteomes" id="UP000006786"/>
    </source>
</evidence>
<evidence type="ECO:0000256" key="5">
    <source>
        <dbReference type="PIRSR" id="PIRSR615500-1"/>
    </source>
</evidence>
<dbReference type="NCBIfam" id="TIGR02601">
    <property type="entry name" value="autotrns_rpt"/>
    <property type="match status" value="1"/>
</dbReference>
<dbReference type="PROSITE" id="PS00136">
    <property type="entry name" value="SUBTILASE_ASP"/>
    <property type="match status" value="1"/>
</dbReference>